<evidence type="ECO:0000256" key="6">
    <source>
        <dbReference type="ARBA" id="ARBA00022723"/>
    </source>
</evidence>
<evidence type="ECO:0000256" key="9">
    <source>
        <dbReference type="ARBA" id="ARBA00022824"/>
    </source>
</evidence>
<keyword evidence="11" id="KW-0333">Golgi apparatus</keyword>
<evidence type="ECO:0000256" key="13">
    <source>
        <dbReference type="SAM" id="Coils"/>
    </source>
</evidence>
<dbReference type="FunFam" id="3.40.720.10:FF:000050">
    <property type="entry name" value="Extracellular sulfatase SULF-1"/>
    <property type="match status" value="1"/>
</dbReference>
<feature type="compositionally biased region" description="Low complexity" evidence="14">
    <location>
        <begin position="903"/>
        <end position="917"/>
    </location>
</feature>
<dbReference type="EnsemblMetazoa" id="AAEL019683-RB">
    <property type="protein sequence ID" value="AAEL019683-PB"/>
    <property type="gene ID" value="AAEL019683"/>
</dbReference>
<reference evidence="17" key="2">
    <citation type="submission" date="2020-05" db="UniProtKB">
        <authorList>
            <consortium name="EnsemblMetazoa"/>
        </authorList>
    </citation>
    <scope>IDENTIFICATION</scope>
    <source>
        <strain evidence="17">LVP_AGWG</strain>
    </source>
</reference>
<sequence>MMALRWLELCFKYRLVLVGFFVVIYCVSKAAGSPEGDGSSGVLPQPNDDYKSSGGGYYQHNPYQQRRRHHYREGHHRRSSYRRVRAPHDGRGRVKKSGVGVVEGILAQDSPINDIIRQARERKPNIILILTDDQDVELGSLNFMPRTLRLLREGGAEFRHAYTTTPMCCPARSSILTGMYVHNHNVFTNNDNCSSTTWQTTHETRSFATYLSNAGYRTGYFGKYLNKYNGSYIPPGWREWGGLIMNSKYYNYSINMNGQKIKHGFDYAKDYYPDLIANDSIAFLRQSKHQNHRKPVLLTMSFPAPHGPEDSAPQYSHLFFNVTTHHTPAYDLAPNPDKQWILRVTQPMEPIHRKFTDLLMTKRLQTLQSVDVAVERVYQELKALDELDNTYIIYTSDHGYHLGQFGLIKGKSFPFEFDVRVPFLMRGPGIEPASVVDEIVLNVDLAPTFLDIGGVAPPPHMDGKSLLPLILNRHRNAIEKWPDTFLIESSGRRETPEQMQEQRMRAAAARYSARMNAANSTAMKADPLEQRQTEEVPPLQEVVTESDRKDEEVTMDFGSHEHDDDEDDAEEDHEDDDHPIGDTDTEMSEARQDQEDYVIDHQEAQHFVVNEAHHDPLDNHLPMTPYRSKMERLNNECSNPTLQQNCVPGQKWRCINEDGRWRRHKCKFHLQLQNHLAEINKLSSQNKRNCACFTPDGLIYTKIKSKRDYKHQMLMGGRGFGHRSRRQKRDLEYEEVFLEANPEMVGLMRVAKSVVELEDVLQSSQSGRRQKRETNGGGQFESVIHELQSTLKEIERNFEQNSVLKKQNSTAVEDDGPSGTKCFVTVIGRVNCSNIIYEDETSWKRSRMQIDMLIKVLKTKINDLKDIKKNLKERRPSSFRDDDEEEDEDNQSASIEQDYEIKTTASTAPSTSSTTTLSPFLEQVLNRREHYNRTGFGKRPKLNGGFRPRRPKTAKIEEEEGTLIDMSLFETAGKNEEVPSGTANSRSSHSRNGSNGHSLGINGKHRNRNRIETTSTTRSSIATHEDPLVSEQEPTSSTTAKTVFEMTEDVLRSIAGSTTVGYQQSSSPSSHYVENDRTFPSTSSLPISTEASGFDETESATADNAFSMEEDEDSFDSAQPKATSTTTTATTVTNDIFSVNAITQNQIPVVKPEMALPAAECYCEPEVDGPLPDERDLARETRRRLKEERQRKKERKRHRKAKLEKECLSERMNCFSHDSNHWRTAPMWDDKPFCFCMNANNNTYSCLRTINQTHNFLYCEFTTGLVTYYNLRTDPFETQNRESTLTPEEKVVLHETLEYMKGCRGKSCTLPRHQLGGAGTGGTSGSVLPDNGMTLPIGGGRLAGSVGTGNGKRKHHRDPIGAASGNIPGHFSDFDAIQTGTPKKKIKWGKRKQHWQQQQQQQQLRGNGGGAIGTNQHQFRGPDQFPSQSNEFHGGAIGGPKRNRTSRRPIWRSTIYNA</sequence>
<feature type="region of interest" description="Disordered" evidence="14">
    <location>
        <begin position="32"/>
        <end position="95"/>
    </location>
</feature>
<keyword evidence="7" id="KW-0732">Signal</keyword>
<dbReference type="Pfam" id="PF12548">
    <property type="entry name" value="DUF3740"/>
    <property type="match status" value="1"/>
</dbReference>
<dbReference type="EnsemblMetazoa" id="AAEL019683-RF">
    <property type="protein sequence ID" value="AAEL019683-PF"/>
    <property type="gene ID" value="AAEL019683"/>
</dbReference>
<dbReference type="Pfam" id="PF00884">
    <property type="entry name" value="Sulfatase"/>
    <property type="match status" value="1"/>
</dbReference>
<feature type="region of interest" description="Disordered" evidence="14">
    <location>
        <begin position="517"/>
        <end position="592"/>
    </location>
</feature>
<keyword evidence="9" id="KW-0256">Endoplasmic reticulum</keyword>
<evidence type="ECO:0000256" key="11">
    <source>
        <dbReference type="ARBA" id="ARBA00023034"/>
    </source>
</evidence>
<keyword evidence="12" id="KW-0325">Glycoprotein</keyword>
<dbReference type="EnsemblMetazoa" id="AAEL019683-RG">
    <property type="protein sequence ID" value="AAEL019683-PG"/>
    <property type="gene ID" value="AAEL019683"/>
</dbReference>
<evidence type="ECO:0000256" key="1">
    <source>
        <dbReference type="ARBA" id="ARBA00001913"/>
    </source>
</evidence>
<dbReference type="Gene3D" id="3.40.720.10">
    <property type="entry name" value="Alkaline Phosphatase, subunit A"/>
    <property type="match status" value="1"/>
</dbReference>
<protein>
    <recommendedName>
        <fullName evidence="19">Sulfatase</fullName>
    </recommendedName>
</protein>
<evidence type="ECO:0000313" key="18">
    <source>
        <dbReference type="Proteomes" id="UP000008820"/>
    </source>
</evidence>
<dbReference type="EnsemblMetazoa" id="AAEL019683-RN">
    <property type="protein sequence ID" value="AAEL019683-PN"/>
    <property type="gene ID" value="AAEL019683"/>
</dbReference>
<dbReference type="EnsemblMetazoa" id="AAEL019683-RE">
    <property type="protein sequence ID" value="AAEL019683-PE"/>
    <property type="gene ID" value="AAEL019683"/>
</dbReference>
<feature type="region of interest" description="Disordered" evidence="14">
    <location>
        <begin position="1391"/>
        <end position="1458"/>
    </location>
</feature>
<dbReference type="EnsemblMetazoa" id="AAEL019683-RH">
    <property type="protein sequence ID" value="AAEL019683-PH"/>
    <property type="gene ID" value="AAEL019683"/>
</dbReference>
<evidence type="ECO:0000313" key="17">
    <source>
        <dbReference type="EnsemblMetazoa" id="AAEL019683-PE"/>
    </source>
</evidence>
<feature type="compositionally biased region" description="Acidic residues" evidence="14">
    <location>
        <begin position="563"/>
        <end position="575"/>
    </location>
</feature>
<feature type="compositionally biased region" description="Basic residues" evidence="14">
    <location>
        <begin position="1441"/>
        <end position="1450"/>
    </location>
</feature>
<comment type="subcellular location">
    <subcellularLocation>
        <location evidence="3">Cell surface</location>
    </subcellularLocation>
    <subcellularLocation>
        <location evidence="2">Endoplasmic reticulum</location>
    </subcellularLocation>
    <subcellularLocation>
        <location evidence="4">Golgi apparatus</location>
        <location evidence="4">Golgi stack</location>
    </subcellularLocation>
</comment>
<organism evidence="17 18">
    <name type="scientific">Aedes aegypti</name>
    <name type="common">Yellowfever mosquito</name>
    <name type="synonym">Culex aegypti</name>
    <dbReference type="NCBI Taxonomy" id="7159"/>
    <lineage>
        <taxon>Eukaryota</taxon>
        <taxon>Metazoa</taxon>
        <taxon>Ecdysozoa</taxon>
        <taxon>Arthropoda</taxon>
        <taxon>Hexapoda</taxon>
        <taxon>Insecta</taxon>
        <taxon>Pterygota</taxon>
        <taxon>Neoptera</taxon>
        <taxon>Endopterygota</taxon>
        <taxon>Diptera</taxon>
        <taxon>Nematocera</taxon>
        <taxon>Culicoidea</taxon>
        <taxon>Culicidae</taxon>
        <taxon>Culicinae</taxon>
        <taxon>Aedini</taxon>
        <taxon>Aedes</taxon>
        <taxon>Stegomyia</taxon>
    </lineage>
</organism>
<feature type="region of interest" description="Disordered" evidence="14">
    <location>
        <begin position="1058"/>
        <end position="1098"/>
    </location>
</feature>
<dbReference type="EnsemblMetazoa" id="AAEL019683-RD">
    <property type="protein sequence ID" value="AAEL019683-PD"/>
    <property type="gene ID" value="AAEL019683"/>
</dbReference>
<evidence type="ECO:0000256" key="14">
    <source>
        <dbReference type="SAM" id="MobiDB-lite"/>
    </source>
</evidence>
<evidence type="ECO:0000256" key="5">
    <source>
        <dbReference type="ARBA" id="ARBA00008779"/>
    </source>
</evidence>
<dbReference type="GO" id="GO:0005783">
    <property type="term" value="C:endoplasmic reticulum"/>
    <property type="evidence" value="ECO:0007669"/>
    <property type="project" value="UniProtKB-SubCell"/>
</dbReference>
<feature type="compositionally biased region" description="Basic residues" evidence="14">
    <location>
        <begin position="936"/>
        <end position="953"/>
    </location>
</feature>
<feature type="compositionally biased region" description="Basic residues" evidence="14">
    <location>
        <begin position="65"/>
        <end position="85"/>
    </location>
</feature>
<dbReference type="EnsemblMetazoa" id="AAEL019683-RK">
    <property type="protein sequence ID" value="AAEL019683-PK"/>
    <property type="gene ID" value="AAEL019683"/>
</dbReference>
<dbReference type="EnsemblMetazoa" id="AAEL019683-RM">
    <property type="protein sequence ID" value="AAEL019683-PM"/>
    <property type="gene ID" value="AAEL019683"/>
</dbReference>
<keyword evidence="10" id="KW-0106">Calcium</keyword>
<dbReference type="GO" id="GO:0005795">
    <property type="term" value="C:Golgi stack"/>
    <property type="evidence" value="ECO:0007669"/>
    <property type="project" value="UniProtKB-SubCell"/>
</dbReference>
<keyword evidence="8" id="KW-0378">Hydrolase</keyword>
<accession>A0A6I8TUS5</accession>
<dbReference type="GO" id="GO:0005539">
    <property type="term" value="F:glycosaminoglycan binding"/>
    <property type="evidence" value="ECO:0007669"/>
    <property type="project" value="TreeGrafter"/>
</dbReference>
<dbReference type="PANTHER" id="PTHR43108">
    <property type="entry name" value="N-ACETYLGLUCOSAMINE-6-SULFATASE FAMILY MEMBER"/>
    <property type="match status" value="1"/>
</dbReference>
<name>A0A6I8TUS5_AEDAE</name>
<dbReference type="PROSITE" id="PS00523">
    <property type="entry name" value="SULFATASE_1"/>
    <property type="match status" value="1"/>
</dbReference>
<dbReference type="CDD" id="cd16147">
    <property type="entry name" value="G6S"/>
    <property type="match status" value="1"/>
</dbReference>
<evidence type="ECO:0000256" key="8">
    <source>
        <dbReference type="ARBA" id="ARBA00022801"/>
    </source>
</evidence>
<feature type="region of interest" description="Disordered" evidence="14">
    <location>
        <begin position="874"/>
        <end position="917"/>
    </location>
</feature>
<evidence type="ECO:0000256" key="4">
    <source>
        <dbReference type="ARBA" id="ARBA00004348"/>
    </source>
</evidence>
<evidence type="ECO:0000259" key="16">
    <source>
        <dbReference type="Pfam" id="PF12548"/>
    </source>
</evidence>
<evidence type="ECO:0000256" key="12">
    <source>
        <dbReference type="ARBA" id="ARBA00023180"/>
    </source>
</evidence>
<dbReference type="SUPFAM" id="SSF53649">
    <property type="entry name" value="Alkaline phosphatase-like"/>
    <property type="match status" value="1"/>
</dbReference>
<dbReference type="EnsemblMetazoa" id="AAEL019683-RA">
    <property type="protein sequence ID" value="AAEL019683-PA"/>
    <property type="gene ID" value="AAEL019683"/>
</dbReference>
<dbReference type="EnsemblMetazoa" id="AAEL019683-RC">
    <property type="protein sequence ID" value="AAEL019683-PC"/>
    <property type="gene ID" value="AAEL019683"/>
</dbReference>
<keyword evidence="13" id="KW-0175">Coiled coil</keyword>
<reference evidence="17 18" key="1">
    <citation type="submission" date="2017-06" db="EMBL/GenBank/DDBJ databases">
        <title>Aedes aegypti genome working group (AGWG) sequencing and assembly.</title>
        <authorList>
            <consortium name="Aedes aegypti Genome Working Group (AGWG)"/>
            <person name="Matthews B.J."/>
        </authorList>
    </citation>
    <scope>NUCLEOTIDE SEQUENCE [LARGE SCALE GENOMIC DNA]</scope>
    <source>
        <strain evidence="17 18">LVP_AGWG</strain>
    </source>
</reference>
<dbReference type="InterPro" id="IPR017850">
    <property type="entry name" value="Alkaline_phosphatase_core_sf"/>
</dbReference>
<feature type="compositionally biased region" description="Acidic residues" evidence="14">
    <location>
        <begin position="881"/>
        <end position="890"/>
    </location>
</feature>
<evidence type="ECO:0000256" key="2">
    <source>
        <dbReference type="ARBA" id="ARBA00004240"/>
    </source>
</evidence>
<keyword evidence="6" id="KW-0479">Metal-binding</keyword>
<dbReference type="InParanoid" id="A0A6I8TUS5"/>
<feature type="compositionally biased region" description="Low complexity" evidence="14">
    <location>
        <begin position="1012"/>
        <end position="1021"/>
    </location>
</feature>
<dbReference type="Proteomes" id="UP000008820">
    <property type="component" value="Chromosome 3"/>
</dbReference>
<dbReference type="InterPro" id="IPR024607">
    <property type="entry name" value="Sulfatase_CS"/>
</dbReference>
<dbReference type="GO" id="GO:0008449">
    <property type="term" value="F:N-acetylglucosamine-6-sulfatase activity"/>
    <property type="evidence" value="ECO:0007669"/>
    <property type="project" value="TreeGrafter"/>
</dbReference>
<feature type="coiled-coil region" evidence="13">
    <location>
        <begin position="1175"/>
        <end position="1211"/>
    </location>
</feature>
<evidence type="ECO:0000256" key="10">
    <source>
        <dbReference type="ARBA" id="ARBA00022837"/>
    </source>
</evidence>
<evidence type="ECO:0000256" key="3">
    <source>
        <dbReference type="ARBA" id="ARBA00004241"/>
    </source>
</evidence>
<feature type="domain" description="Extracellular sulfatase C-terminal" evidence="16">
    <location>
        <begin position="723"/>
        <end position="879"/>
    </location>
</feature>
<comment type="similarity">
    <text evidence="5">Belongs to the sulfatase family.</text>
</comment>
<proteinExistence type="inferred from homology"/>
<gene>
    <name evidence="17" type="primary">5570551</name>
</gene>
<evidence type="ECO:0000256" key="7">
    <source>
        <dbReference type="ARBA" id="ARBA00022729"/>
    </source>
</evidence>
<dbReference type="FunCoup" id="A0A6I8TUS5">
    <property type="interactions" value="111"/>
</dbReference>
<feature type="domain" description="Sulfatase N-terminal" evidence="15">
    <location>
        <begin position="124"/>
        <end position="454"/>
    </location>
</feature>
<feature type="region of interest" description="Disordered" evidence="14">
    <location>
        <begin position="1108"/>
        <end position="1127"/>
    </location>
</feature>
<keyword evidence="18" id="KW-1185">Reference proteome</keyword>
<dbReference type="EnsemblMetazoa" id="AAEL019683-RI">
    <property type="protein sequence ID" value="AAEL019683-PI"/>
    <property type="gene ID" value="AAEL019683"/>
</dbReference>
<dbReference type="InterPro" id="IPR000917">
    <property type="entry name" value="Sulfatase_N"/>
</dbReference>
<feature type="compositionally biased region" description="Low complexity" evidence="14">
    <location>
        <begin position="985"/>
        <end position="998"/>
    </location>
</feature>
<evidence type="ECO:0008006" key="19">
    <source>
        <dbReference type="Google" id="ProtNLM"/>
    </source>
</evidence>
<dbReference type="GO" id="GO:0046872">
    <property type="term" value="F:metal ion binding"/>
    <property type="evidence" value="ECO:0007669"/>
    <property type="project" value="UniProtKB-KW"/>
</dbReference>
<comment type="cofactor">
    <cofactor evidence="1">
        <name>Ca(2+)</name>
        <dbReference type="ChEBI" id="CHEBI:29108"/>
    </cofactor>
</comment>
<dbReference type="EnsemblMetazoa" id="AAEL019683-RJ">
    <property type="protein sequence ID" value="AAEL019683-PJ"/>
    <property type="gene ID" value="AAEL019683"/>
</dbReference>
<dbReference type="GO" id="GO:0009986">
    <property type="term" value="C:cell surface"/>
    <property type="evidence" value="ECO:0007669"/>
    <property type="project" value="UniProtKB-SubCell"/>
</dbReference>
<dbReference type="PANTHER" id="PTHR43108:SF16">
    <property type="entry name" value="EXTRACELLULAR SULFATASE SULF-1 HOMOLOG"/>
    <property type="match status" value="1"/>
</dbReference>
<feature type="compositionally biased region" description="Basic and acidic residues" evidence="14">
    <location>
        <begin position="545"/>
        <end position="562"/>
    </location>
</feature>
<evidence type="ECO:0000259" key="15">
    <source>
        <dbReference type="Pfam" id="PF00884"/>
    </source>
</evidence>
<dbReference type="OrthoDB" id="96314at2759"/>
<dbReference type="EnsemblMetazoa" id="AAEL019683-RL">
    <property type="protein sequence ID" value="AAEL019683-PL"/>
    <property type="gene ID" value="AAEL019683"/>
</dbReference>
<feature type="compositionally biased region" description="Polar residues" evidence="14">
    <location>
        <begin position="1058"/>
        <end position="1091"/>
    </location>
</feature>
<feature type="region of interest" description="Disordered" evidence="14">
    <location>
        <begin position="930"/>
        <end position="1040"/>
    </location>
</feature>
<dbReference type="InterPro" id="IPR024609">
    <property type="entry name" value="Extracellular_sulfatase_C"/>
</dbReference>